<gene>
    <name evidence="2" type="ORF">H2204_015738</name>
</gene>
<evidence type="ECO:0000313" key="3">
    <source>
        <dbReference type="Proteomes" id="UP001172681"/>
    </source>
</evidence>
<dbReference type="Proteomes" id="UP001172681">
    <property type="component" value="Unassembled WGS sequence"/>
</dbReference>
<feature type="compositionally biased region" description="Basic and acidic residues" evidence="1">
    <location>
        <begin position="21"/>
        <end position="36"/>
    </location>
</feature>
<dbReference type="EMBL" id="JAPDRN010000398">
    <property type="protein sequence ID" value="KAJ9605621.1"/>
    <property type="molecule type" value="Genomic_DNA"/>
</dbReference>
<comment type="caution">
    <text evidence="2">The sequence shown here is derived from an EMBL/GenBank/DDBJ whole genome shotgun (WGS) entry which is preliminary data.</text>
</comment>
<reference evidence="2" key="1">
    <citation type="submission" date="2022-10" db="EMBL/GenBank/DDBJ databases">
        <title>Culturing micro-colonial fungi from biological soil crusts in the Mojave desert and describing Neophaeococcomyces mojavensis, and introducing the new genera and species Taxawa tesnikishii.</title>
        <authorList>
            <person name="Kurbessoian T."/>
            <person name="Stajich J.E."/>
        </authorList>
    </citation>
    <scope>NUCLEOTIDE SEQUENCE</scope>
    <source>
        <strain evidence="2">TK_35</strain>
    </source>
</reference>
<proteinExistence type="predicted"/>
<organism evidence="2 3">
    <name type="scientific">Knufia peltigerae</name>
    <dbReference type="NCBI Taxonomy" id="1002370"/>
    <lineage>
        <taxon>Eukaryota</taxon>
        <taxon>Fungi</taxon>
        <taxon>Dikarya</taxon>
        <taxon>Ascomycota</taxon>
        <taxon>Pezizomycotina</taxon>
        <taxon>Eurotiomycetes</taxon>
        <taxon>Chaetothyriomycetidae</taxon>
        <taxon>Chaetothyriales</taxon>
        <taxon>Trichomeriaceae</taxon>
        <taxon>Knufia</taxon>
    </lineage>
</organism>
<feature type="region of interest" description="Disordered" evidence="1">
    <location>
        <begin position="1"/>
        <end position="100"/>
    </location>
</feature>
<sequence length="100" mass="10595">MSSGGSELIKNPQPKALGSDDPSKSHEENGRTDDKQANTAGYPSLPSLEGADATKPTPDRDGDLPMPDPEVNVTNEDPGAKTGAKSTNNGRIYTKEQRDE</sequence>
<name>A0AA38X2H9_9EURO</name>
<dbReference type="AlphaFoldDB" id="A0AA38X2H9"/>
<evidence type="ECO:0000313" key="2">
    <source>
        <dbReference type="EMBL" id="KAJ9605621.1"/>
    </source>
</evidence>
<protein>
    <submittedName>
        <fullName evidence="2">Uncharacterized protein</fullName>
    </submittedName>
</protein>
<feature type="non-terminal residue" evidence="2">
    <location>
        <position position="100"/>
    </location>
</feature>
<accession>A0AA38X2H9</accession>
<evidence type="ECO:0000256" key="1">
    <source>
        <dbReference type="SAM" id="MobiDB-lite"/>
    </source>
</evidence>
<keyword evidence="3" id="KW-1185">Reference proteome</keyword>